<accession>A0ABX9LYH4</accession>
<name>A0ABX9LYH4_9LEPT</name>
<feature type="compositionally biased region" description="Basic residues" evidence="1">
    <location>
        <begin position="31"/>
        <end position="43"/>
    </location>
</feature>
<feature type="compositionally biased region" description="Basic and acidic residues" evidence="1">
    <location>
        <begin position="44"/>
        <end position="55"/>
    </location>
</feature>
<feature type="compositionally biased region" description="Basic and acidic residues" evidence="1">
    <location>
        <begin position="1"/>
        <end position="12"/>
    </location>
</feature>
<feature type="region of interest" description="Disordered" evidence="1">
    <location>
        <begin position="1"/>
        <end position="55"/>
    </location>
</feature>
<gene>
    <name evidence="2" type="ORF">DLM77_19215</name>
</gene>
<evidence type="ECO:0000256" key="1">
    <source>
        <dbReference type="SAM" id="MobiDB-lite"/>
    </source>
</evidence>
<proteinExistence type="predicted"/>
<organism evidence="2 3">
    <name type="scientific">Leptospira yasudae</name>
    <dbReference type="NCBI Taxonomy" id="2202201"/>
    <lineage>
        <taxon>Bacteria</taxon>
        <taxon>Pseudomonadati</taxon>
        <taxon>Spirochaetota</taxon>
        <taxon>Spirochaetia</taxon>
        <taxon>Leptospirales</taxon>
        <taxon>Leptospiraceae</taxon>
        <taxon>Leptospira</taxon>
    </lineage>
</organism>
<evidence type="ECO:0000313" key="3">
    <source>
        <dbReference type="Proteomes" id="UP000285569"/>
    </source>
</evidence>
<sequence length="67" mass="7806">MKKGNKDERETDPSGAESGTKMGRLLIHPLASKRKKRPSRKTKYKTDRKSEKRLKPEYISMIQSLLF</sequence>
<protein>
    <submittedName>
        <fullName evidence="2">Uncharacterized protein</fullName>
    </submittedName>
</protein>
<evidence type="ECO:0000313" key="2">
    <source>
        <dbReference type="EMBL" id="RHX77944.1"/>
    </source>
</evidence>
<comment type="caution">
    <text evidence="2">The sequence shown here is derived from an EMBL/GenBank/DDBJ whole genome shotgun (WGS) entry which is preliminary data.</text>
</comment>
<dbReference type="Proteomes" id="UP000285569">
    <property type="component" value="Unassembled WGS sequence"/>
</dbReference>
<dbReference type="EMBL" id="QHCR01000010">
    <property type="protein sequence ID" value="RHX77944.1"/>
    <property type="molecule type" value="Genomic_DNA"/>
</dbReference>
<reference evidence="2 3" key="2">
    <citation type="journal article" date="2020" name="Int. J. Syst. Evol. Microbiol.">
        <title>Leptospira yasudae sp. nov. and Leptospira stimsonii sp. nov., two new species of the pathogenic group isolated from environmental sources.</title>
        <authorList>
            <person name="Casanovas-Massana A."/>
            <person name="Hamond C."/>
            <person name="Santos L.A."/>
            <person name="de Oliveira D."/>
            <person name="Hacker K.P."/>
            <person name="Balassiano I."/>
            <person name="Costa F."/>
            <person name="Medeiros M.A."/>
            <person name="Reis M.G."/>
            <person name="Ko A.I."/>
            <person name="Wunder E.A."/>
        </authorList>
    </citation>
    <scope>NUCLEOTIDE SEQUENCE [LARGE SCALE GENOMIC DNA]</scope>
    <source>
        <strain evidence="2 3">B21</strain>
    </source>
</reference>
<reference evidence="3" key="1">
    <citation type="submission" date="2018-05" db="EMBL/GenBank/DDBJ databases">
        <title>Leptospira yasudae sp. nov. and Leptospira stimsonii sp. nov., two pathogenic species of the genus Leptospira isolated from environmental sources.</title>
        <authorList>
            <person name="Casanovas-Massana A."/>
            <person name="Hamond C."/>
            <person name="Santos L.A."/>
            <person name="Hacker K.P."/>
            <person name="Balassiano I."/>
            <person name="Medeiros M.A."/>
            <person name="Reis M.G."/>
            <person name="Ko A.I."/>
            <person name="Wunder E.A."/>
        </authorList>
    </citation>
    <scope>NUCLEOTIDE SEQUENCE [LARGE SCALE GENOMIC DNA]</scope>
    <source>
        <strain evidence="3">B21</strain>
    </source>
</reference>
<keyword evidence="3" id="KW-1185">Reference proteome</keyword>